<name>A0A0A9CGJ0_ARUDO</name>
<evidence type="ECO:0000313" key="1">
    <source>
        <dbReference type="EMBL" id="JAD74686.1"/>
    </source>
</evidence>
<accession>A0A0A9CGJ0</accession>
<dbReference type="EMBL" id="GBRH01223209">
    <property type="protein sequence ID" value="JAD74686.1"/>
    <property type="molecule type" value="Transcribed_RNA"/>
</dbReference>
<proteinExistence type="predicted"/>
<protein>
    <submittedName>
        <fullName evidence="1">Uncharacterized protein</fullName>
    </submittedName>
</protein>
<reference evidence="1" key="1">
    <citation type="submission" date="2014-09" db="EMBL/GenBank/DDBJ databases">
        <authorList>
            <person name="Magalhaes I.L.F."/>
            <person name="Oliveira U."/>
            <person name="Santos F.R."/>
            <person name="Vidigal T.H.D.A."/>
            <person name="Brescovit A.D."/>
            <person name="Santos A.J."/>
        </authorList>
    </citation>
    <scope>NUCLEOTIDE SEQUENCE</scope>
    <source>
        <tissue evidence="1">Shoot tissue taken approximately 20 cm above the soil surface</tissue>
    </source>
</reference>
<reference evidence="1" key="2">
    <citation type="journal article" date="2015" name="Data Brief">
        <title>Shoot transcriptome of the giant reed, Arundo donax.</title>
        <authorList>
            <person name="Barrero R.A."/>
            <person name="Guerrero F.D."/>
            <person name="Moolhuijzen P."/>
            <person name="Goolsby J.A."/>
            <person name="Tidwell J."/>
            <person name="Bellgard S.E."/>
            <person name="Bellgard M.I."/>
        </authorList>
    </citation>
    <scope>NUCLEOTIDE SEQUENCE</scope>
    <source>
        <tissue evidence="1">Shoot tissue taken approximately 20 cm above the soil surface</tissue>
    </source>
</reference>
<sequence>MSCKFCFSVMFKLQNVWIIPWTFVRFETSSLSSTGACSPQKIRKLACIYYFKKLVLKLCSQNMYLCGSFRVKEAFH</sequence>
<dbReference type="AlphaFoldDB" id="A0A0A9CGJ0"/>
<organism evidence="1">
    <name type="scientific">Arundo donax</name>
    <name type="common">Giant reed</name>
    <name type="synonym">Donax arundinaceus</name>
    <dbReference type="NCBI Taxonomy" id="35708"/>
    <lineage>
        <taxon>Eukaryota</taxon>
        <taxon>Viridiplantae</taxon>
        <taxon>Streptophyta</taxon>
        <taxon>Embryophyta</taxon>
        <taxon>Tracheophyta</taxon>
        <taxon>Spermatophyta</taxon>
        <taxon>Magnoliopsida</taxon>
        <taxon>Liliopsida</taxon>
        <taxon>Poales</taxon>
        <taxon>Poaceae</taxon>
        <taxon>PACMAD clade</taxon>
        <taxon>Arundinoideae</taxon>
        <taxon>Arundineae</taxon>
        <taxon>Arundo</taxon>
    </lineage>
</organism>